<evidence type="ECO:0000256" key="7">
    <source>
        <dbReference type="SAM" id="Phobius"/>
    </source>
</evidence>
<dbReference type="Gene3D" id="3.40.50.2300">
    <property type="match status" value="1"/>
</dbReference>
<dbReference type="PROSITE" id="PS50109">
    <property type="entry name" value="HIS_KIN"/>
    <property type="match status" value="1"/>
</dbReference>
<accession>A0ABY4KBF9</accession>
<gene>
    <name evidence="10" type="ORF">M0M57_10930</name>
</gene>
<name>A0ABY4KBF9_9FLAO</name>
<feature type="transmembrane region" description="Helical" evidence="7">
    <location>
        <begin position="12"/>
        <end position="32"/>
    </location>
</feature>
<dbReference type="PANTHER" id="PTHR43047">
    <property type="entry name" value="TWO-COMPONENT HISTIDINE PROTEIN KINASE"/>
    <property type="match status" value="1"/>
</dbReference>
<evidence type="ECO:0000259" key="8">
    <source>
        <dbReference type="PROSITE" id="PS50109"/>
    </source>
</evidence>
<dbReference type="SMART" id="SM00387">
    <property type="entry name" value="HATPase_c"/>
    <property type="match status" value="1"/>
</dbReference>
<organism evidence="10 11">
    <name type="scientific">Flavobacterium azooxidireducens</name>
    <dbReference type="NCBI Taxonomy" id="1871076"/>
    <lineage>
        <taxon>Bacteria</taxon>
        <taxon>Pseudomonadati</taxon>
        <taxon>Bacteroidota</taxon>
        <taxon>Flavobacteriia</taxon>
        <taxon>Flavobacteriales</taxon>
        <taxon>Flavobacteriaceae</taxon>
        <taxon>Flavobacterium</taxon>
    </lineage>
</organism>
<reference evidence="10" key="1">
    <citation type="submission" date="2022-04" db="EMBL/GenBank/DDBJ databases">
        <title>Consumption of N2O by Flavobacterium azooxidireducens sp. nov. isolated from Decomposing Leaf Litter of Phragmites australis (Cav.).</title>
        <authorList>
            <person name="Behrendt U."/>
            <person name="Spanner T."/>
            <person name="Augustin J."/>
            <person name="Horn M.A."/>
            <person name="Kolb S."/>
            <person name="Ulrich A."/>
        </authorList>
    </citation>
    <scope>NUCLEOTIDE SEQUENCE</scope>
    <source>
        <strain evidence="10">IGB 4-14</strain>
    </source>
</reference>
<keyword evidence="11" id="KW-1185">Reference proteome</keyword>
<keyword evidence="7" id="KW-1133">Transmembrane helix</keyword>
<dbReference type="Gene3D" id="1.10.287.130">
    <property type="match status" value="1"/>
</dbReference>
<dbReference type="InterPro" id="IPR036097">
    <property type="entry name" value="HisK_dim/P_sf"/>
</dbReference>
<dbReference type="InterPro" id="IPR003594">
    <property type="entry name" value="HATPase_dom"/>
</dbReference>
<protein>
    <recommendedName>
        <fullName evidence="2">histidine kinase</fullName>
        <ecNumber evidence="2">2.7.13.3</ecNumber>
    </recommendedName>
</protein>
<dbReference type="EMBL" id="CP096205">
    <property type="protein sequence ID" value="UPQ78137.1"/>
    <property type="molecule type" value="Genomic_DNA"/>
</dbReference>
<keyword evidence="7" id="KW-0472">Membrane</keyword>
<dbReference type="PROSITE" id="PS50110">
    <property type="entry name" value="RESPONSE_REGULATORY"/>
    <property type="match status" value="1"/>
</dbReference>
<dbReference type="SUPFAM" id="SSF52172">
    <property type="entry name" value="CheY-like"/>
    <property type="match status" value="1"/>
</dbReference>
<dbReference type="InterPro" id="IPR011006">
    <property type="entry name" value="CheY-like_superfamily"/>
</dbReference>
<dbReference type="PRINTS" id="PR00344">
    <property type="entry name" value="BCTRLSENSOR"/>
</dbReference>
<dbReference type="InterPro" id="IPR036890">
    <property type="entry name" value="HATPase_C_sf"/>
</dbReference>
<dbReference type="PANTHER" id="PTHR43047:SF72">
    <property type="entry name" value="OSMOSENSING HISTIDINE PROTEIN KINASE SLN1"/>
    <property type="match status" value="1"/>
</dbReference>
<proteinExistence type="predicted"/>
<dbReference type="SMART" id="SM00388">
    <property type="entry name" value="HisKA"/>
    <property type="match status" value="1"/>
</dbReference>
<keyword evidence="10" id="KW-0547">Nucleotide-binding</keyword>
<sequence length="708" mass="80813">MKKLPFINRKLIHSSLLVFIVIIQILIFRTWFNHNSSEKKLVEAISTISNPNLILSLSNKATNHYFDAQNHFNDYIYNYKKSSLENYKISIDSMTVYLDSLNTIAKKEHNFKDIVSLKLSTEKEIAYLKRALDSIIVLGIKPVDAIPFDNFSLKKYDFEKVLQSISFDSIKISDDVVKRGMFARIGNAIIGKYDVKREELHLNIKMTYGEEEKSGNIETQLKNAFLSTDHHYSNQFFKLQKRYADLTEKDRKLMSINKKIIDNTQEIIQFYTDTAEKYTIYNQKNILNKYNLGTQIRNKNIVTLLVLMGLATFLLLIFTGIAFSYEKRLSEAKLDAEKNLDFKNRLIGMISHEMRAPLKIISNYANKLKSENKNNELKPTINSLHFTSDSLLITSNQILDFSKNEHKKIVAYNAKANLYEEINLVINSLQSLAENKNIDIITDFNSNLNTNVLIDAGKLHQLFYNIIGNAIKFTDKGNITVLAKTSNQESKVNLEVAIIDTGIGIPEKDLKNIFDKFYQSESSGKQISFGAGLGLNLCKEIIELYEGEITVESQVNIGTKISFFLCLDEFSISSESNHNKIINLLKSKPLSVAILDDDPIMIAILSKLLKEAHFDVKEFTTCNSLREFLKTQTTNLIITDLQLPDGSGIEFIDELKNSTKAIKNIPFIALTGDSYMENVEPKDIGMHEIIIKPINKEELYAKLLKVLQ</sequence>
<evidence type="ECO:0000256" key="4">
    <source>
        <dbReference type="ARBA" id="ARBA00022679"/>
    </source>
</evidence>
<evidence type="ECO:0000313" key="11">
    <source>
        <dbReference type="Proteomes" id="UP000830583"/>
    </source>
</evidence>
<feature type="modified residue" description="4-aspartylphosphate" evidence="6">
    <location>
        <position position="640"/>
    </location>
</feature>
<keyword evidence="5" id="KW-0418">Kinase</keyword>
<dbReference type="Pfam" id="PF00072">
    <property type="entry name" value="Response_reg"/>
    <property type="match status" value="1"/>
</dbReference>
<feature type="transmembrane region" description="Helical" evidence="7">
    <location>
        <begin position="301"/>
        <end position="323"/>
    </location>
</feature>
<evidence type="ECO:0000256" key="6">
    <source>
        <dbReference type="PROSITE-ProRule" id="PRU00169"/>
    </source>
</evidence>
<dbReference type="CDD" id="cd00082">
    <property type="entry name" value="HisKA"/>
    <property type="match status" value="1"/>
</dbReference>
<feature type="domain" description="Response regulatory" evidence="9">
    <location>
        <begin position="591"/>
        <end position="707"/>
    </location>
</feature>
<dbReference type="Proteomes" id="UP000830583">
    <property type="component" value="Chromosome"/>
</dbReference>
<keyword evidence="4" id="KW-0808">Transferase</keyword>
<dbReference type="InterPro" id="IPR005467">
    <property type="entry name" value="His_kinase_dom"/>
</dbReference>
<dbReference type="EC" id="2.7.13.3" evidence="2"/>
<evidence type="ECO:0000313" key="10">
    <source>
        <dbReference type="EMBL" id="UPQ78137.1"/>
    </source>
</evidence>
<keyword evidence="7" id="KW-0812">Transmembrane</keyword>
<dbReference type="SUPFAM" id="SSF47384">
    <property type="entry name" value="Homodimeric domain of signal transducing histidine kinase"/>
    <property type="match status" value="1"/>
</dbReference>
<evidence type="ECO:0000256" key="3">
    <source>
        <dbReference type="ARBA" id="ARBA00022553"/>
    </source>
</evidence>
<evidence type="ECO:0000256" key="2">
    <source>
        <dbReference type="ARBA" id="ARBA00012438"/>
    </source>
</evidence>
<dbReference type="GO" id="GO:0005524">
    <property type="term" value="F:ATP binding"/>
    <property type="evidence" value="ECO:0007669"/>
    <property type="project" value="UniProtKB-KW"/>
</dbReference>
<keyword evidence="3 6" id="KW-0597">Phosphoprotein</keyword>
<dbReference type="Gene3D" id="3.30.565.10">
    <property type="entry name" value="Histidine kinase-like ATPase, C-terminal domain"/>
    <property type="match status" value="1"/>
</dbReference>
<dbReference type="Pfam" id="PF02518">
    <property type="entry name" value="HATPase_c"/>
    <property type="match status" value="1"/>
</dbReference>
<dbReference type="InterPro" id="IPR004358">
    <property type="entry name" value="Sig_transdc_His_kin-like_C"/>
</dbReference>
<dbReference type="SMART" id="SM00448">
    <property type="entry name" value="REC"/>
    <property type="match status" value="1"/>
</dbReference>
<feature type="domain" description="Histidine kinase" evidence="8">
    <location>
        <begin position="349"/>
        <end position="569"/>
    </location>
</feature>
<dbReference type="InterPro" id="IPR001789">
    <property type="entry name" value="Sig_transdc_resp-reg_receiver"/>
</dbReference>
<evidence type="ECO:0000256" key="5">
    <source>
        <dbReference type="ARBA" id="ARBA00022777"/>
    </source>
</evidence>
<dbReference type="RefSeq" id="WP_248433065.1">
    <property type="nucleotide sequence ID" value="NZ_CP096205.1"/>
</dbReference>
<dbReference type="InterPro" id="IPR003661">
    <property type="entry name" value="HisK_dim/P_dom"/>
</dbReference>
<evidence type="ECO:0000259" key="9">
    <source>
        <dbReference type="PROSITE" id="PS50110"/>
    </source>
</evidence>
<comment type="catalytic activity">
    <reaction evidence="1">
        <text>ATP + protein L-histidine = ADP + protein N-phospho-L-histidine.</text>
        <dbReference type="EC" id="2.7.13.3"/>
    </reaction>
</comment>
<evidence type="ECO:0000256" key="1">
    <source>
        <dbReference type="ARBA" id="ARBA00000085"/>
    </source>
</evidence>
<dbReference type="SUPFAM" id="SSF55874">
    <property type="entry name" value="ATPase domain of HSP90 chaperone/DNA topoisomerase II/histidine kinase"/>
    <property type="match status" value="1"/>
</dbReference>
<dbReference type="Pfam" id="PF00512">
    <property type="entry name" value="HisKA"/>
    <property type="match status" value="1"/>
</dbReference>
<dbReference type="CDD" id="cd00156">
    <property type="entry name" value="REC"/>
    <property type="match status" value="1"/>
</dbReference>
<keyword evidence="10" id="KW-0067">ATP-binding</keyword>